<feature type="compositionally biased region" description="Basic and acidic residues" evidence="1">
    <location>
        <begin position="52"/>
        <end position="82"/>
    </location>
</feature>
<name>A0AAW3U0T9_XANEU</name>
<evidence type="ECO:0000313" key="2">
    <source>
        <dbReference type="EMBL" id="MBB4722662.1"/>
    </source>
</evidence>
<dbReference type="AlphaFoldDB" id="A0AAW3U0T9"/>
<protein>
    <submittedName>
        <fullName evidence="2">Uncharacterized protein</fullName>
    </submittedName>
</protein>
<comment type="caution">
    <text evidence="2">The sequence shown here is derived from an EMBL/GenBank/DDBJ whole genome shotgun (WGS) entry which is preliminary data.</text>
</comment>
<sequence length="121" mass="13323">MFGIDALGVVYFALPGTSLCPLISLHVSFGSCAARLPILKVSRSNVLSPEARREFRKNSTDVHHEYLDGSRNGDHQGYRQEHEDDQGNVGGIRRTQTALIVRPEGEPATLEVRWGRPPDGA</sequence>
<evidence type="ECO:0000256" key="1">
    <source>
        <dbReference type="SAM" id="MobiDB-lite"/>
    </source>
</evidence>
<dbReference type="EMBL" id="JACHNL010000002">
    <property type="protein sequence ID" value="MBB4722662.1"/>
    <property type="molecule type" value="Genomic_DNA"/>
</dbReference>
<gene>
    <name evidence="2" type="ORF">FHY32_000980</name>
</gene>
<evidence type="ECO:0000313" key="3">
    <source>
        <dbReference type="Proteomes" id="UP000576603"/>
    </source>
</evidence>
<proteinExistence type="predicted"/>
<accession>A0AAW3U0T9</accession>
<organism evidence="2 3">
    <name type="scientific">Xanthomonas euvesicatoria</name>
    <dbReference type="NCBI Taxonomy" id="456327"/>
    <lineage>
        <taxon>Bacteria</taxon>
        <taxon>Pseudomonadati</taxon>
        <taxon>Pseudomonadota</taxon>
        <taxon>Gammaproteobacteria</taxon>
        <taxon>Lysobacterales</taxon>
        <taxon>Lysobacteraceae</taxon>
        <taxon>Xanthomonas</taxon>
    </lineage>
</organism>
<dbReference type="Proteomes" id="UP000576603">
    <property type="component" value="Unassembled WGS sequence"/>
</dbReference>
<reference evidence="2 3" key="1">
    <citation type="submission" date="2020-08" db="EMBL/GenBank/DDBJ databases">
        <title>Studying the diversity of plant-associated saprophytic bacteria and their role in host health and plant-pathogen interactions.</title>
        <authorList>
            <person name="Potnis N."/>
        </authorList>
    </citation>
    <scope>NUCLEOTIDE SEQUENCE [LARGE SCALE GENOMIC DNA]</scope>
    <source>
        <strain evidence="2 3">CFBP 7922</strain>
    </source>
</reference>
<feature type="region of interest" description="Disordered" evidence="1">
    <location>
        <begin position="52"/>
        <end position="100"/>
    </location>
</feature>